<dbReference type="OrthoDB" id="9804442at2"/>
<reference evidence="7 8" key="1">
    <citation type="submission" date="2019-06" db="EMBL/GenBank/DDBJ databases">
        <title>Description of Kitasatospora acidophila sp. nov. isolated from pine grove soil, and reclassification of Streptomyces novaecaesareae to Kitasatospora novaeceasareae comb. nov.</title>
        <authorList>
            <person name="Kim M.J."/>
        </authorList>
    </citation>
    <scope>NUCLEOTIDE SEQUENCE [LARGE SCALE GENOMIC DNA]</scope>
    <source>
        <strain evidence="7 8">MMS16-CNU292</strain>
    </source>
</reference>
<comment type="caution">
    <text evidence="7">The sequence shown here is derived from an EMBL/GenBank/DDBJ whole genome shotgun (WGS) entry which is preliminary data.</text>
</comment>
<dbReference type="InterPro" id="IPR015797">
    <property type="entry name" value="NUDIX_hydrolase-like_dom_sf"/>
</dbReference>
<proteinExistence type="inferred from homology"/>
<dbReference type="Gene3D" id="3.90.79.10">
    <property type="entry name" value="Nucleoside Triphosphate Pyrophosphohydrolase"/>
    <property type="match status" value="1"/>
</dbReference>
<dbReference type="PRINTS" id="PR00502">
    <property type="entry name" value="NUDIXFAMILY"/>
</dbReference>
<evidence type="ECO:0000313" key="8">
    <source>
        <dbReference type="Proteomes" id="UP000319103"/>
    </source>
</evidence>
<evidence type="ECO:0000256" key="4">
    <source>
        <dbReference type="ARBA" id="ARBA00022842"/>
    </source>
</evidence>
<evidence type="ECO:0000313" key="7">
    <source>
        <dbReference type="EMBL" id="TQF03299.1"/>
    </source>
</evidence>
<dbReference type="InterPro" id="IPR000086">
    <property type="entry name" value="NUDIX_hydrolase_dom"/>
</dbReference>
<dbReference type="Proteomes" id="UP000319103">
    <property type="component" value="Unassembled WGS sequence"/>
</dbReference>
<dbReference type="PANTHER" id="PTHR43046:SF12">
    <property type="entry name" value="GDP-MANNOSE MANNOSYL HYDROLASE"/>
    <property type="match status" value="1"/>
</dbReference>
<dbReference type="PROSITE" id="PS51462">
    <property type="entry name" value="NUDIX"/>
    <property type="match status" value="1"/>
</dbReference>
<keyword evidence="4" id="KW-0460">Magnesium</keyword>
<dbReference type="CDD" id="cd04685">
    <property type="entry name" value="NUDIX_Hydrolase"/>
    <property type="match status" value="1"/>
</dbReference>
<evidence type="ECO:0000259" key="6">
    <source>
        <dbReference type="PROSITE" id="PS51462"/>
    </source>
</evidence>
<comment type="cofactor">
    <cofactor evidence="1">
        <name>Mg(2+)</name>
        <dbReference type="ChEBI" id="CHEBI:18420"/>
    </cofactor>
</comment>
<dbReference type="EMBL" id="VIGB01000003">
    <property type="protein sequence ID" value="TQF03299.1"/>
    <property type="molecule type" value="Genomic_DNA"/>
</dbReference>
<protein>
    <submittedName>
        <fullName evidence="7">NUDIX domain-containing protein</fullName>
    </submittedName>
</protein>
<feature type="domain" description="Nudix hydrolase" evidence="6">
    <location>
        <begin position="6"/>
        <end position="148"/>
    </location>
</feature>
<name>A0A540W2Q6_9ACTN</name>
<evidence type="ECO:0000256" key="2">
    <source>
        <dbReference type="ARBA" id="ARBA00005582"/>
    </source>
</evidence>
<sequence>MAGPIRRRDAARVLLLDERDRLLLFHGFDPARPTLTWWFTPGGGVRPREQPREAALRELAEETGLTGIELGPQVAVDLAEFSYAGQDYRQHQVFYLARTGPGEVHLDASGSEPEERPQLAEARWWTLDELRATTEQVYPVRLAELLGRLLNEGPPVAPVTL</sequence>
<dbReference type="PANTHER" id="PTHR43046">
    <property type="entry name" value="GDP-MANNOSE MANNOSYL HYDROLASE"/>
    <property type="match status" value="1"/>
</dbReference>
<dbReference type="PROSITE" id="PS00893">
    <property type="entry name" value="NUDIX_BOX"/>
    <property type="match status" value="1"/>
</dbReference>
<keyword evidence="3 5" id="KW-0378">Hydrolase</keyword>
<dbReference type="Pfam" id="PF00293">
    <property type="entry name" value="NUDIX"/>
    <property type="match status" value="1"/>
</dbReference>
<evidence type="ECO:0000256" key="1">
    <source>
        <dbReference type="ARBA" id="ARBA00001946"/>
    </source>
</evidence>
<gene>
    <name evidence="7" type="ORF">E6W39_14970</name>
</gene>
<organism evidence="7 8">
    <name type="scientific">Kitasatospora acidiphila</name>
    <dbReference type="NCBI Taxonomy" id="2567942"/>
    <lineage>
        <taxon>Bacteria</taxon>
        <taxon>Bacillati</taxon>
        <taxon>Actinomycetota</taxon>
        <taxon>Actinomycetes</taxon>
        <taxon>Kitasatosporales</taxon>
        <taxon>Streptomycetaceae</taxon>
        <taxon>Kitasatospora</taxon>
    </lineage>
</organism>
<dbReference type="RefSeq" id="WP_141633959.1">
    <property type="nucleotide sequence ID" value="NZ_VIGB01000003.1"/>
</dbReference>
<comment type="similarity">
    <text evidence="2 5">Belongs to the Nudix hydrolase family.</text>
</comment>
<dbReference type="InterPro" id="IPR020476">
    <property type="entry name" value="Nudix_hydrolase"/>
</dbReference>
<accession>A0A540W2Q6</accession>
<evidence type="ECO:0000256" key="5">
    <source>
        <dbReference type="RuleBase" id="RU003476"/>
    </source>
</evidence>
<dbReference type="GO" id="GO:0016787">
    <property type="term" value="F:hydrolase activity"/>
    <property type="evidence" value="ECO:0007669"/>
    <property type="project" value="UniProtKB-KW"/>
</dbReference>
<dbReference type="InterPro" id="IPR020084">
    <property type="entry name" value="NUDIX_hydrolase_CS"/>
</dbReference>
<dbReference type="SUPFAM" id="SSF55811">
    <property type="entry name" value="Nudix"/>
    <property type="match status" value="1"/>
</dbReference>
<keyword evidence="8" id="KW-1185">Reference proteome</keyword>
<dbReference type="AlphaFoldDB" id="A0A540W2Q6"/>
<evidence type="ECO:0000256" key="3">
    <source>
        <dbReference type="ARBA" id="ARBA00022801"/>
    </source>
</evidence>